<dbReference type="RefSeq" id="WP_101720533.1">
    <property type="nucleotide sequence ID" value="NZ_PJRS01000049.1"/>
</dbReference>
<gene>
    <name evidence="1" type="ORF">SGCZBJ_24610</name>
</gene>
<sequence length="77" mass="8518">MKAADIAVDICLASAEEALRFSRFVQSFLASNGFPFVMIHNTPELGAERRKVVFEDVGVGKKFAREWRMDRLAAAGA</sequence>
<reference evidence="1 2" key="1">
    <citation type="submission" date="2017-12" db="EMBL/GenBank/DDBJ databases">
        <title>The genome sequence of Caulobacter sp. 410.</title>
        <authorList>
            <person name="Gao J."/>
            <person name="Mao X."/>
            <person name="Sun J."/>
        </authorList>
    </citation>
    <scope>NUCLEOTIDE SEQUENCE [LARGE SCALE GENOMIC DNA]</scope>
    <source>
        <strain evidence="1 2">410</strain>
    </source>
</reference>
<organism evidence="1 2">
    <name type="scientific">Caulobacter zeae</name>
    <dbReference type="NCBI Taxonomy" id="2055137"/>
    <lineage>
        <taxon>Bacteria</taxon>
        <taxon>Pseudomonadati</taxon>
        <taxon>Pseudomonadota</taxon>
        <taxon>Alphaproteobacteria</taxon>
        <taxon>Caulobacterales</taxon>
        <taxon>Caulobacteraceae</taxon>
        <taxon>Caulobacter</taxon>
    </lineage>
</organism>
<accession>A0A2N5CYF0</accession>
<comment type="caution">
    <text evidence="1">The sequence shown here is derived from an EMBL/GenBank/DDBJ whole genome shotgun (WGS) entry which is preliminary data.</text>
</comment>
<dbReference type="Proteomes" id="UP000234479">
    <property type="component" value="Unassembled WGS sequence"/>
</dbReference>
<dbReference type="OrthoDB" id="7190121at2"/>
<name>A0A2N5CYF0_9CAUL</name>
<proteinExistence type="predicted"/>
<evidence type="ECO:0000313" key="1">
    <source>
        <dbReference type="EMBL" id="PLR18822.1"/>
    </source>
</evidence>
<protein>
    <submittedName>
        <fullName evidence="1">Uncharacterized protein</fullName>
    </submittedName>
</protein>
<dbReference type="EMBL" id="PJRS01000049">
    <property type="protein sequence ID" value="PLR18822.1"/>
    <property type="molecule type" value="Genomic_DNA"/>
</dbReference>
<evidence type="ECO:0000313" key="2">
    <source>
        <dbReference type="Proteomes" id="UP000234479"/>
    </source>
</evidence>
<dbReference type="AlphaFoldDB" id="A0A2N5CYF0"/>
<keyword evidence="2" id="KW-1185">Reference proteome</keyword>